<evidence type="ECO:0000313" key="2">
    <source>
        <dbReference type="Proteomes" id="UP000179467"/>
    </source>
</evidence>
<evidence type="ECO:0000313" key="1">
    <source>
        <dbReference type="EMBL" id="OHT17901.1"/>
    </source>
</evidence>
<name>A0A1S1H8Y1_9SPHN</name>
<sequence length="154" mass="16875">MTGDQCTLALDISEHFFNLTTESLRLRSNETRCYQTLGNLVSDRIGLPCALEDHAPETIREHLSAIPTTGDIRIDLTITRSSADSLDAVKKLISEGLGSEISLGDTLSIMLFHYVVGQKAARVLERLGLEGTDNPPRKSAISEELGNEKIVPLR</sequence>
<dbReference type="Proteomes" id="UP000179467">
    <property type="component" value="Unassembled WGS sequence"/>
</dbReference>
<proteinExistence type="predicted"/>
<reference evidence="1 2" key="1">
    <citation type="submission" date="2016-09" db="EMBL/GenBank/DDBJ databases">
        <title>Metabolic pathway, cell adaptation mechanisms and a novel monoxygenase revealed through proteogenomic-transcription analysis of a Sphingomonas haloaromaticamans strain degrading the fungicide ortho-phenylphenol.</title>
        <authorList>
            <person name="Perruchon C."/>
            <person name="Papadopoulou E.S."/>
            <person name="Rousidou C."/>
            <person name="Vasileiadis S."/>
            <person name="Tanou G."/>
            <person name="Amoutzias G."/>
            <person name="Molassiotis A."/>
            <person name="Karpouzas D.G."/>
        </authorList>
    </citation>
    <scope>NUCLEOTIDE SEQUENCE [LARGE SCALE GENOMIC DNA]</scope>
    <source>
        <strain evidence="1 2">P3</strain>
    </source>
</reference>
<comment type="caution">
    <text evidence="1">The sequence shown here is derived from an EMBL/GenBank/DDBJ whole genome shotgun (WGS) entry which is preliminary data.</text>
</comment>
<keyword evidence="2" id="KW-1185">Reference proteome</keyword>
<dbReference type="GeneID" id="39501551"/>
<dbReference type="OrthoDB" id="7472910at2"/>
<accession>A0A1S1H8Y1</accession>
<gene>
    <name evidence="1" type="ORF">BHE75_04405</name>
</gene>
<protein>
    <submittedName>
        <fullName evidence="1">Uncharacterized protein</fullName>
    </submittedName>
</protein>
<organism evidence="1 2">
    <name type="scientific">Edaphosphingomonas haloaromaticamans</name>
    <dbReference type="NCBI Taxonomy" id="653954"/>
    <lineage>
        <taxon>Bacteria</taxon>
        <taxon>Pseudomonadati</taxon>
        <taxon>Pseudomonadota</taxon>
        <taxon>Alphaproteobacteria</taxon>
        <taxon>Sphingomonadales</taxon>
        <taxon>Rhizorhabdaceae</taxon>
        <taxon>Edaphosphingomonas</taxon>
    </lineage>
</organism>
<dbReference type="RefSeq" id="WP_066701144.1">
    <property type="nucleotide sequence ID" value="NZ_MIPT01000002.1"/>
</dbReference>
<dbReference type="EMBL" id="MIPT01000002">
    <property type="protein sequence ID" value="OHT17901.1"/>
    <property type="molecule type" value="Genomic_DNA"/>
</dbReference>
<dbReference type="AlphaFoldDB" id="A0A1S1H8Y1"/>